<dbReference type="PANTHER" id="PTHR30136">
    <property type="entry name" value="HELIX-TURN-HELIX TRANSCRIPTIONAL REGULATOR, ICLR FAMILY"/>
    <property type="match status" value="1"/>
</dbReference>
<keyword evidence="3" id="KW-0804">Transcription</keyword>
<evidence type="ECO:0000259" key="5">
    <source>
        <dbReference type="PROSITE" id="PS51078"/>
    </source>
</evidence>
<feature type="domain" description="HTH iclR-type" evidence="4">
    <location>
        <begin position="13"/>
        <end position="73"/>
    </location>
</feature>
<evidence type="ECO:0000256" key="3">
    <source>
        <dbReference type="ARBA" id="ARBA00023163"/>
    </source>
</evidence>
<dbReference type="GO" id="GO:0003700">
    <property type="term" value="F:DNA-binding transcription factor activity"/>
    <property type="evidence" value="ECO:0007669"/>
    <property type="project" value="TreeGrafter"/>
</dbReference>
<dbReference type="PROSITE" id="PS51078">
    <property type="entry name" value="ICLR_ED"/>
    <property type="match status" value="1"/>
</dbReference>
<gene>
    <name evidence="6" type="ORF">Dsi01nite_051310</name>
</gene>
<comment type="caution">
    <text evidence="6">The sequence shown here is derived from an EMBL/GenBank/DDBJ whole genome shotgun (WGS) entry which is preliminary data.</text>
</comment>
<dbReference type="Proteomes" id="UP000660611">
    <property type="component" value="Unassembled WGS sequence"/>
</dbReference>
<dbReference type="InterPro" id="IPR029016">
    <property type="entry name" value="GAF-like_dom_sf"/>
</dbReference>
<evidence type="ECO:0000313" key="6">
    <source>
        <dbReference type="EMBL" id="GIG47090.1"/>
    </source>
</evidence>
<organism evidence="6 7">
    <name type="scientific">Dactylosporangium siamense</name>
    <dbReference type="NCBI Taxonomy" id="685454"/>
    <lineage>
        <taxon>Bacteria</taxon>
        <taxon>Bacillati</taxon>
        <taxon>Actinomycetota</taxon>
        <taxon>Actinomycetes</taxon>
        <taxon>Micromonosporales</taxon>
        <taxon>Micromonosporaceae</taxon>
        <taxon>Dactylosporangium</taxon>
    </lineage>
</organism>
<dbReference type="Gene3D" id="3.30.450.40">
    <property type="match status" value="2"/>
</dbReference>
<feature type="domain" description="IclR-ED" evidence="5">
    <location>
        <begin position="74"/>
        <end position="238"/>
    </location>
</feature>
<dbReference type="Pfam" id="PF09339">
    <property type="entry name" value="HTH_IclR"/>
    <property type="match status" value="1"/>
</dbReference>
<dbReference type="Pfam" id="PF01614">
    <property type="entry name" value="IclR_C"/>
    <property type="match status" value="2"/>
</dbReference>
<dbReference type="EMBL" id="BONQ01000081">
    <property type="protein sequence ID" value="GIG47090.1"/>
    <property type="molecule type" value="Genomic_DNA"/>
</dbReference>
<proteinExistence type="predicted"/>
<dbReference type="InterPro" id="IPR050707">
    <property type="entry name" value="HTH_MetabolicPath_Reg"/>
</dbReference>
<dbReference type="SMART" id="SM00346">
    <property type="entry name" value="HTH_ICLR"/>
    <property type="match status" value="1"/>
</dbReference>
<evidence type="ECO:0000313" key="7">
    <source>
        <dbReference type="Proteomes" id="UP000660611"/>
    </source>
</evidence>
<evidence type="ECO:0000256" key="2">
    <source>
        <dbReference type="ARBA" id="ARBA00023125"/>
    </source>
</evidence>
<dbReference type="InterPro" id="IPR036390">
    <property type="entry name" value="WH_DNA-bd_sf"/>
</dbReference>
<dbReference type="Gene3D" id="1.10.10.10">
    <property type="entry name" value="Winged helix-like DNA-binding domain superfamily/Winged helix DNA-binding domain"/>
    <property type="match status" value="1"/>
</dbReference>
<sequence length="238" mass="25114">MATHASSTDGAAPSVLWKAFDVLAAFNQGHRILTLSDIARRSGLPKSTVHRLLGMLLDVGAVERVGTGYKIGLRMFTMGALSLDVRLRETALPYLERLRRVTGQTVHLAMLHGADVIYLEKLTSPQSPNTPALIGGRLPAGRTGVGKAMLAFGDRLSTELATEHLQEVRRRGVATDREEAAPGLACVAVPVLNNGRAVAAVSVAFAAANGSGDLFVNPLRETVTGLSRVMATSPDLAA</sequence>
<dbReference type="SUPFAM" id="SSF46785">
    <property type="entry name" value="Winged helix' DNA-binding domain"/>
    <property type="match status" value="1"/>
</dbReference>
<evidence type="ECO:0000256" key="1">
    <source>
        <dbReference type="ARBA" id="ARBA00023015"/>
    </source>
</evidence>
<dbReference type="InterPro" id="IPR036388">
    <property type="entry name" value="WH-like_DNA-bd_sf"/>
</dbReference>
<evidence type="ECO:0000259" key="4">
    <source>
        <dbReference type="PROSITE" id="PS51077"/>
    </source>
</evidence>
<keyword evidence="2" id="KW-0238">DNA-binding</keyword>
<dbReference type="AlphaFoldDB" id="A0A919PRD2"/>
<dbReference type="RefSeq" id="WP_203848831.1">
    <property type="nucleotide sequence ID" value="NZ_BAAAVW010000017.1"/>
</dbReference>
<accession>A0A919PRD2</accession>
<reference evidence="6" key="1">
    <citation type="submission" date="2021-01" db="EMBL/GenBank/DDBJ databases">
        <title>Whole genome shotgun sequence of Dactylosporangium siamense NBRC 106093.</title>
        <authorList>
            <person name="Komaki H."/>
            <person name="Tamura T."/>
        </authorList>
    </citation>
    <scope>NUCLEOTIDE SEQUENCE</scope>
    <source>
        <strain evidence="6">NBRC 106093</strain>
    </source>
</reference>
<keyword evidence="1" id="KW-0805">Transcription regulation</keyword>
<dbReference type="GO" id="GO:0045892">
    <property type="term" value="P:negative regulation of DNA-templated transcription"/>
    <property type="evidence" value="ECO:0007669"/>
    <property type="project" value="TreeGrafter"/>
</dbReference>
<dbReference type="InterPro" id="IPR014757">
    <property type="entry name" value="Tscrpt_reg_IclR_C"/>
</dbReference>
<dbReference type="PANTHER" id="PTHR30136:SF24">
    <property type="entry name" value="HTH-TYPE TRANSCRIPTIONAL REPRESSOR ALLR"/>
    <property type="match status" value="1"/>
</dbReference>
<protein>
    <submittedName>
        <fullName evidence="6">IclR family transcriptional regulator</fullName>
    </submittedName>
</protein>
<dbReference type="SUPFAM" id="SSF55781">
    <property type="entry name" value="GAF domain-like"/>
    <property type="match status" value="1"/>
</dbReference>
<dbReference type="PROSITE" id="PS51077">
    <property type="entry name" value="HTH_ICLR"/>
    <property type="match status" value="1"/>
</dbReference>
<keyword evidence="7" id="KW-1185">Reference proteome</keyword>
<dbReference type="InterPro" id="IPR005471">
    <property type="entry name" value="Tscrpt_reg_IclR_N"/>
</dbReference>
<name>A0A919PRD2_9ACTN</name>
<dbReference type="GO" id="GO:0003677">
    <property type="term" value="F:DNA binding"/>
    <property type="evidence" value="ECO:0007669"/>
    <property type="project" value="UniProtKB-KW"/>
</dbReference>